<comment type="caution">
    <text evidence="2">The sequence shown here is derived from an EMBL/GenBank/DDBJ whole genome shotgun (WGS) entry which is preliminary data.</text>
</comment>
<evidence type="ECO:0000256" key="1">
    <source>
        <dbReference type="SAM" id="MobiDB-lite"/>
    </source>
</evidence>
<name>A0AAW2H098_9HYME</name>
<proteinExistence type="predicted"/>
<feature type="region of interest" description="Disordered" evidence="1">
    <location>
        <begin position="67"/>
        <end position="89"/>
    </location>
</feature>
<evidence type="ECO:0000313" key="3">
    <source>
        <dbReference type="Proteomes" id="UP001430953"/>
    </source>
</evidence>
<keyword evidence="3" id="KW-1185">Reference proteome</keyword>
<protein>
    <submittedName>
        <fullName evidence="2">Uncharacterized protein</fullName>
    </submittedName>
</protein>
<evidence type="ECO:0000313" key="2">
    <source>
        <dbReference type="EMBL" id="KAL0132983.1"/>
    </source>
</evidence>
<sequence length="106" mass="12289">MYTLRAKPAAQTLSSQYTSDCNQKCCSPATSAHLHASWNRDRAPTTFRRERKQVSAIAKESLNYKRIRSSMRERRDRDNGRSTKLRPFVRRDGVKRGELVTCARRS</sequence>
<organism evidence="2 3">
    <name type="scientific">Cardiocondyla obscurior</name>
    <dbReference type="NCBI Taxonomy" id="286306"/>
    <lineage>
        <taxon>Eukaryota</taxon>
        <taxon>Metazoa</taxon>
        <taxon>Ecdysozoa</taxon>
        <taxon>Arthropoda</taxon>
        <taxon>Hexapoda</taxon>
        <taxon>Insecta</taxon>
        <taxon>Pterygota</taxon>
        <taxon>Neoptera</taxon>
        <taxon>Endopterygota</taxon>
        <taxon>Hymenoptera</taxon>
        <taxon>Apocrita</taxon>
        <taxon>Aculeata</taxon>
        <taxon>Formicoidea</taxon>
        <taxon>Formicidae</taxon>
        <taxon>Myrmicinae</taxon>
        <taxon>Cardiocondyla</taxon>
    </lineage>
</organism>
<gene>
    <name evidence="2" type="ORF">PUN28_000601</name>
</gene>
<dbReference type="AlphaFoldDB" id="A0AAW2H098"/>
<feature type="compositionally biased region" description="Basic and acidic residues" evidence="1">
    <location>
        <begin position="70"/>
        <end position="81"/>
    </location>
</feature>
<dbReference type="Proteomes" id="UP001430953">
    <property type="component" value="Unassembled WGS sequence"/>
</dbReference>
<dbReference type="EMBL" id="JADYXP020000001">
    <property type="protein sequence ID" value="KAL0132983.1"/>
    <property type="molecule type" value="Genomic_DNA"/>
</dbReference>
<accession>A0AAW2H098</accession>
<reference evidence="2 3" key="1">
    <citation type="submission" date="2023-03" db="EMBL/GenBank/DDBJ databases">
        <title>High recombination rates correlate with genetic variation in Cardiocondyla obscurior ants.</title>
        <authorList>
            <person name="Errbii M."/>
        </authorList>
    </citation>
    <scope>NUCLEOTIDE SEQUENCE [LARGE SCALE GENOMIC DNA]</scope>
    <source>
        <strain evidence="2">Alpha-2009</strain>
        <tissue evidence="2">Whole body</tissue>
    </source>
</reference>